<feature type="compositionally biased region" description="Basic and acidic residues" evidence="1">
    <location>
        <begin position="191"/>
        <end position="203"/>
    </location>
</feature>
<feature type="compositionally biased region" description="Gly residues" evidence="1">
    <location>
        <begin position="64"/>
        <end position="94"/>
    </location>
</feature>
<dbReference type="InterPro" id="IPR003165">
    <property type="entry name" value="Piwi"/>
</dbReference>
<dbReference type="Pfam" id="PF02171">
    <property type="entry name" value="Piwi"/>
    <property type="match status" value="1"/>
</dbReference>
<evidence type="ECO:0000259" key="2">
    <source>
        <dbReference type="PROSITE" id="PS50822"/>
    </source>
</evidence>
<dbReference type="InterPro" id="IPR036397">
    <property type="entry name" value="RNaseH_sf"/>
</dbReference>
<evidence type="ECO:0000256" key="1">
    <source>
        <dbReference type="SAM" id="MobiDB-lite"/>
    </source>
</evidence>
<dbReference type="SMART" id="SM01163">
    <property type="entry name" value="DUF1785"/>
    <property type="match status" value="1"/>
</dbReference>
<dbReference type="CDD" id="cd02846">
    <property type="entry name" value="PAZ_argonaute_like"/>
    <property type="match status" value="1"/>
</dbReference>
<sequence>MADRGRGGRGRGDRGGRGGPRGGRGGGGATFSGFDQGGGGGYRGGRGGGGDNRGGRGRGDRGGGRGGGDFRGGRGGNDFRGGRGRGGGGRGGFIGESEVYKPNGAPRPDQAITQLENKILEDFGMAAKLSALKLSSSKGSKTLTNEHMPCRPAFGNRGTEVTLWTNYFALNVEKTPSLYKYALEVTLVKEEEPKKKSEKDDKKGGKKAQGPRPATGMKLQAIIKSALNQVSQGIPYVTEFKKQVICLKPFPLPDDQAVRVLYEDEGKNDVYSVKFSKAPDVDMDKLRAYAQSMQDPTGDKSFPKFADAMDAVSLITGYQARVDSQMASIGRSRYFPLNTPSEISNLGEPDYNLAIRGYFQSARLTTGRILLNANVSHGVFRASGNVADLMRSHGTNAQQLKFLSGLLCNYRLPAEKSVPGSKGGQNSGEKIIRKKITGIAKPGDGQGQNKPRITRAAGGPTEVSFFLSGSVPQGLKENAYCTVADFFLKKYGFRADPNLPVVKFGTNNPVYIPAELLKVIPGQPLRRKLTGDETSKMILFACRSPWANATSIMTEGRKCLGLDGNPAFKNFKVTAGKELLTVRGRELPPPTISYLSLQNKPQSTYVNDGSWNMKQVKAVKPGRLISKWTWINVDYYGNEHADTVRTSMQAFVQFMTQTGINIAGAPIPSSNNTVVCSRNEPPIVRLRDKFKQFQNNPPQMIFVVLPGKKTDKEIYKVVKLLGDVEFGYHTVCVLRSNFVKCNPQYFANVALKVNLKMGGMNHKLRDDVPIVKNGKTMVLGYDVTHPTNLAGGSNGLPSLVGMVSSIDKDLGQWPATAWSQTGKVEMLNETLKERFASRLELWRSYNKALPENIIIFRDGVSEGQFDQVKDKELPYIRQACTSKYPANQQPKITIVISVKRHHTRFYPTDPEHATKSRNIKSGTVVDRDVTQAIVWDFFLTAHQALQGRHYLGTAKPAHYTVILDEIFRSTLGTEAANALEALTHEMCYLFGRATKAVSICPPAYYADIVCTRQRLYLDDYFERAETLSTTSSQATVVAPEIHRNLANTMYYI</sequence>
<keyword evidence="4" id="KW-1185">Reference proteome</keyword>
<comment type="caution">
    <text evidence="3">The sequence shown here is derived from an EMBL/GenBank/DDBJ whole genome shotgun (WGS) entry which is preliminary data.</text>
</comment>
<reference evidence="3 4" key="1">
    <citation type="journal article" date="2024" name="Front Chem Biol">
        <title>Unveiling the potential of Daldinia eschscholtzii MFLUCC 19-0629 through bioactivity and bioinformatics studies for enhanced sustainable agriculture production.</title>
        <authorList>
            <person name="Brooks S."/>
            <person name="Weaver J.A."/>
            <person name="Klomchit A."/>
            <person name="Alharthi S.A."/>
            <person name="Onlamun T."/>
            <person name="Nurani R."/>
            <person name="Vong T.K."/>
            <person name="Alberti F."/>
            <person name="Greco C."/>
        </authorList>
    </citation>
    <scope>NUCLEOTIDE SEQUENCE [LARGE SCALE GENOMIC DNA]</scope>
    <source>
        <strain evidence="3">MFLUCC 19-0629</strain>
    </source>
</reference>
<name>A0AAX6MWE4_9PEZI</name>
<feature type="compositionally biased region" description="Basic and acidic residues" evidence="1">
    <location>
        <begin position="1"/>
        <end position="16"/>
    </location>
</feature>
<dbReference type="PROSITE" id="PS50822">
    <property type="entry name" value="PIWI"/>
    <property type="match status" value="1"/>
</dbReference>
<dbReference type="Pfam" id="PF16488">
    <property type="entry name" value="ArgoL2"/>
    <property type="match status" value="1"/>
</dbReference>
<dbReference type="SMART" id="SM00950">
    <property type="entry name" value="Piwi"/>
    <property type="match status" value="1"/>
</dbReference>
<gene>
    <name evidence="3" type="ORF">Daesc_002250</name>
</gene>
<dbReference type="Proteomes" id="UP001369815">
    <property type="component" value="Unassembled WGS sequence"/>
</dbReference>
<dbReference type="SUPFAM" id="SSF53098">
    <property type="entry name" value="Ribonuclease H-like"/>
    <property type="match status" value="1"/>
</dbReference>
<dbReference type="InterPro" id="IPR036085">
    <property type="entry name" value="PAZ_dom_sf"/>
</dbReference>
<dbReference type="InterPro" id="IPR032474">
    <property type="entry name" value="Argonaute_N"/>
</dbReference>
<dbReference type="CDD" id="cd04657">
    <property type="entry name" value="Piwi_ago-like"/>
    <property type="match status" value="1"/>
</dbReference>
<proteinExistence type="predicted"/>
<dbReference type="Pfam" id="PF16486">
    <property type="entry name" value="ArgoN"/>
    <property type="match status" value="1"/>
</dbReference>
<accession>A0AAX6MWE4</accession>
<evidence type="ECO:0000313" key="3">
    <source>
        <dbReference type="EMBL" id="KAK6956968.1"/>
    </source>
</evidence>
<dbReference type="Pfam" id="PF08699">
    <property type="entry name" value="ArgoL1"/>
    <property type="match status" value="1"/>
</dbReference>
<protein>
    <recommendedName>
        <fullName evidence="2">Piwi domain-containing protein</fullName>
    </recommendedName>
</protein>
<dbReference type="InterPro" id="IPR045246">
    <property type="entry name" value="Piwi_ago-like"/>
</dbReference>
<feature type="region of interest" description="Disordered" evidence="1">
    <location>
        <begin position="1"/>
        <end position="109"/>
    </location>
</feature>
<dbReference type="EMBL" id="JBANMG010000002">
    <property type="protein sequence ID" value="KAK6956968.1"/>
    <property type="molecule type" value="Genomic_DNA"/>
</dbReference>
<organism evidence="3 4">
    <name type="scientific">Daldinia eschscholtzii</name>
    <dbReference type="NCBI Taxonomy" id="292717"/>
    <lineage>
        <taxon>Eukaryota</taxon>
        <taxon>Fungi</taxon>
        <taxon>Dikarya</taxon>
        <taxon>Ascomycota</taxon>
        <taxon>Pezizomycotina</taxon>
        <taxon>Sordariomycetes</taxon>
        <taxon>Xylariomycetidae</taxon>
        <taxon>Xylariales</taxon>
        <taxon>Hypoxylaceae</taxon>
        <taxon>Daldinia</taxon>
    </lineage>
</organism>
<dbReference type="SUPFAM" id="SSF101690">
    <property type="entry name" value="PAZ domain"/>
    <property type="match status" value="1"/>
</dbReference>
<feature type="compositionally biased region" description="Basic and acidic residues" evidence="1">
    <location>
        <begin position="53"/>
        <end position="63"/>
    </location>
</feature>
<evidence type="ECO:0000313" key="4">
    <source>
        <dbReference type="Proteomes" id="UP001369815"/>
    </source>
</evidence>
<dbReference type="PANTHER" id="PTHR22891">
    <property type="entry name" value="EUKARYOTIC TRANSLATION INITIATION FACTOR 2C"/>
    <property type="match status" value="1"/>
</dbReference>
<dbReference type="InterPro" id="IPR032472">
    <property type="entry name" value="ArgoL2"/>
</dbReference>
<feature type="region of interest" description="Disordered" evidence="1">
    <location>
        <begin position="191"/>
        <end position="215"/>
    </location>
</feature>
<dbReference type="GO" id="GO:0003676">
    <property type="term" value="F:nucleic acid binding"/>
    <property type="evidence" value="ECO:0007669"/>
    <property type="project" value="InterPro"/>
</dbReference>
<dbReference type="InterPro" id="IPR012337">
    <property type="entry name" value="RNaseH-like_sf"/>
</dbReference>
<dbReference type="InterPro" id="IPR014811">
    <property type="entry name" value="ArgoL1"/>
</dbReference>
<dbReference type="Gene3D" id="3.30.420.10">
    <property type="entry name" value="Ribonuclease H-like superfamily/Ribonuclease H"/>
    <property type="match status" value="1"/>
</dbReference>
<dbReference type="Gene3D" id="2.170.260.10">
    <property type="entry name" value="paz domain"/>
    <property type="match status" value="1"/>
</dbReference>
<feature type="compositionally biased region" description="Gly residues" evidence="1">
    <location>
        <begin position="17"/>
        <end position="52"/>
    </location>
</feature>
<dbReference type="AlphaFoldDB" id="A0AAX6MWE4"/>
<dbReference type="Gene3D" id="3.40.50.2300">
    <property type="match status" value="1"/>
</dbReference>
<feature type="domain" description="Piwi" evidence="2">
    <location>
        <begin position="700"/>
        <end position="1018"/>
    </location>
</feature>